<keyword evidence="2" id="KW-0732">Signal</keyword>
<evidence type="ECO:0000256" key="2">
    <source>
        <dbReference type="ARBA" id="ARBA00022729"/>
    </source>
</evidence>
<keyword evidence="5" id="KW-0443">Lipid metabolism</keyword>
<evidence type="ECO:0000256" key="5">
    <source>
        <dbReference type="ARBA" id="ARBA00023098"/>
    </source>
</evidence>
<feature type="non-terminal residue" evidence="9">
    <location>
        <position position="1"/>
    </location>
</feature>
<name>A0A0A9Z3W8_LYGHE</name>
<keyword evidence="3" id="KW-0378">Hydrolase</keyword>
<evidence type="ECO:0000256" key="7">
    <source>
        <dbReference type="PIRSR" id="PIRSR000862-1"/>
    </source>
</evidence>
<feature type="active site" description="Charge relay system" evidence="7">
    <location>
        <position position="379"/>
    </location>
</feature>
<evidence type="ECO:0000313" key="9">
    <source>
        <dbReference type="EMBL" id="JAG36510.1"/>
    </source>
</evidence>
<proteinExistence type="inferred from homology"/>
<protein>
    <submittedName>
        <fullName evidence="9">Lipase 3</fullName>
    </submittedName>
</protein>
<reference evidence="9" key="2">
    <citation type="submission" date="2014-07" db="EMBL/GenBank/DDBJ databases">
        <authorList>
            <person name="Hull J."/>
        </authorList>
    </citation>
    <scope>NUCLEOTIDE SEQUENCE</scope>
</reference>
<dbReference type="InterPro" id="IPR025483">
    <property type="entry name" value="Lipase_euk"/>
</dbReference>
<dbReference type="InterPro" id="IPR006693">
    <property type="entry name" value="AB_hydrolase_lipase"/>
</dbReference>
<dbReference type="FunFam" id="3.40.50.1820:FF:000057">
    <property type="entry name" value="Lipase"/>
    <property type="match status" value="1"/>
</dbReference>
<dbReference type="GO" id="GO:0016042">
    <property type="term" value="P:lipid catabolic process"/>
    <property type="evidence" value="ECO:0007669"/>
    <property type="project" value="UniProtKB-KW"/>
</dbReference>
<dbReference type="EMBL" id="GBHO01007094">
    <property type="protein sequence ID" value="JAG36510.1"/>
    <property type="molecule type" value="Transcribed_RNA"/>
</dbReference>
<dbReference type="SUPFAM" id="SSF53474">
    <property type="entry name" value="alpha/beta-Hydrolases"/>
    <property type="match status" value="1"/>
</dbReference>
<dbReference type="PANTHER" id="PTHR11005">
    <property type="entry name" value="LYSOSOMAL ACID LIPASE-RELATED"/>
    <property type="match status" value="1"/>
</dbReference>
<keyword evidence="4" id="KW-0442">Lipid degradation</keyword>
<gene>
    <name evidence="9" type="primary">Lip3_18</name>
    <name evidence="9" type="ORF">CM83_46658</name>
</gene>
<dbReference type="AlphaFoldDB" id="A0A0A9Z3W8"/>
<dbReference type="Gene3D" id="3.40.50.1820">
    <property type="entry name" value="alpha/beta hydrolase"/>
    <property type="match status" value="1"/>
</dbReference>
<reference evidence="9" key="1">
    <citation type="journal article" date="2014" name="PLoS ONE">
        <title>Transcriptome-Based Identification of ABC Transporters in the Western Tarnished Plant Bug Lygus hesperus.</title>
        <authorList>
            <person name="Hull J.J."/>
            <person name="Chaney K."/>
            <person name="Geib S.M."/>
            <person name="Fabrick J.A."/>
            <person name="Brent C.S."/>
            <person name="Walsh D."/>
            <person name="Lavine L.C."/>
        </authorList>
    </citation>
    <scope>NUCLEOTIDE SEQUENCE</scope>
</reference>
<evidence type="ECO:0000256" key="4">
    <source>
        <dbReference type="ARBA" id="ARBA00022963"/>
    </source>
</evidence>
<evidence type="ECO:0000259" key="8">
    <source>
        <dbReference type="Pfam" id="PF04083"/>
    </source>
</evidence>
<accession>A0A0A9Z3W8</accession>
<organism evidence="9">
    <name type="scientific">Lygus hesperus</name>
    <name type="common">Western plant bug</name>
    <dbReference type="NCBI Taxonomy" id="30085"/>
    <lineage>
        <taxon>Eukaryota</taxon>
        <taxon>Metazoa</taxon>
        <taxon>Ecdysozoa</taxon>
        <taxon>Arthropoda</taxon>
        <taxon>Hexapoda</taxon>
        <taxon>Insecta</taxon>
        <taxon>Pterygota</taxon>
        <taxon>Neoptera</taxon>
        <taxon>Paraneoptera</taxon>
        <taxon>Hemiptera</taxon>
        <taxon>Heteroptera</taxon>
        <taxon>Panheteroptera</taxon>
        <taxon>Cimicomorpha</taxon>
        <taxon>Miridae</taxon>
        <taxon>Mirini</taxon>
        <taxon>Lygus</taxon>
    </lineage>
</organism>
<feature type="active site" description="Charge relay system" evidence="7">
    <location>
        <position position="410"/>
    </location>
</feature>
<evidence type="ECO:0000256" key="3">
    <source>
        <dbReference type="ARBA" id="ARBA00022801"/>
    </source>
</evidence>
<comment type="similarity">
    <text evidence="1">Belongs to the AB hydrolase superfamily. Lipase family.</text>
</comment>
<evidence type="ECO:0000256" key="6">
    <source>
        <dbReference type="ARBA" id="ARBA00023180"/>
    </source>
</evidence>
<evidence type="ECO:0000256" key="1">
    <source>
        <dbReference type="ARBA" id="ARBA00010701"/>
    </source>
</evidence>
<dbReference type="Pfam" id="PF04083">
    <property type="entry name" value="Abhydro_lipase"/>
    <property type="match status" value="1"/>
</dbReference>
<sequence length="435" mass="48795">DRRVEWSQCPSRPIHLGTYISVIQLGPYQTGHTLRGIHRTLTYDMWLLSVAAIFLPTVALAQFDWINPPDTAEQIRSHGYPVESHFVTTADGYVLKLFRIPRGKKMTPTSKPLLLQHGLLCSSDCWTLSGPDHGLAFILADRGYDVWLGNNRGTTYSMSHMSIPSDDPKLWDFGIHEMGVYDLPAMIDYILETTNEDRISYVGHSQGTTIFYIMASMLPEYQSKVLVASSMAPVAFLDNTRGAISTLSILSSILVWLARSVGYSNILHNTLFTRGAGEIVCQDDFILGNMCKTVMFQLAGADNHLTNDTLAPLVTRHCPAGASIKQLQHFIQLTQNGGHFTQFDYGPVDNMVKYGSLTPPHYPLDKITTPMLLYYSDNDNIATEPEVLRLAKSVKNVRSLYAIKYKDFNHLDFMWAINATALLFNPAINDMTTFR</sequence>
<feature type="active site" description="Nucleophile" evidence="7">
    <location>
        <position position="205"/>
    </location>
</feature>
<dbReference type="GO" id="GO:0016788">
    <property type="term" value="F:hydrolase activity, acting on ester bonds"/>
    <property type="evidence" value="ECO:0007669"/>
    <property type="project" value="InterPro"/>
</dbReference>
<keyword evidence="6" id="KW-0325">Glycoprotein</keyword>
<dbReference type="PIRSF" id="PIRSF000862">
    <property type="entry name" value="Steryl_ester_lip"/>
    <property type="match status" value="1"/>
</dbReference>
<feature type="domain" description="Partial AB-hydrolase lipase" evidence="8">
    <location>
        <begin position="72"/>
        <end position="129"/>
    </location>
</feature>
<dbReference type="InterPro" id="IPR029058">
    <property type="entry name" value="AB_hydrolase_fold"/>
</dbReference>